<dbReference type="Pfam" id="PF01475">
    <property type="entry name" value="FUR"/>
    <property type="match status" value="1"/>
</dbReference>
<dbReference type="SUPFAM" id="SSF46785">
    <property type="entry name" value="Winged helix' DNA-binding domain"/>
    <property type="match status" value="1"/>
</dbReference>
<evidence type="ECO:0000256" key="3">
    <source>
        <dbReference type="ARBA" id="ARBA00020910"/>
    </source>
</evidence>
<dbReference type="NCBIfam" id="NF045677">
    <property type="entry name" value="FeRespRegIrr"/>
    <property type="match status" value="1"/>
</dbReference>
<comment type="subunit">
    <text evidence="12">Homodimer.</text>
</comment>
<evidence type="ECO:0000256" key="12">
    <source>
        <dbReference type="RuleBase" id="RU364037"/>
    </source>
</evidence>
<accession>A0A841LS70</accession>
<keyword evidence="6 11" id="KW-0479">Metal-binding</keyword>
<dbReference type="Proteomes" id="UP000555393">
    <property type="component" value="Unassembled WGS sequence"/>
</dbReference>
<keyword evidence="11 12" id="KW-0408">Iron</keyword>
<reference evidence="13 14" key="1">
    <citation type="submission" date="2020-08" db="EMBL/GenBank/DDBJ databases">
        <title>Genomic Encyclopedia of Type Strains, Phase IV (KMG-IV): sequencing the most valuable type-strain genomes for metagenomic binning, comparative biology and taxonomic classification.</title>
        <authorList>
            <person name="Goeker M."/>
        </authorList>
    </citation>
    <scope>NUCLEOTIDE SEQUENCE [LARGE SCALE GENOMIC DNA]</scope>
    <source>
        <strain evidence="13 14">DSM 22336</strain>
    </source>
</reference>
<evidence type="ECO:0000256" key="1">
    <source>
        <dbReference type="ARBA" id="ARBA00004496"/>
    </source>
</evidence>
<keyword evidence="10 12" id="KW-0804">Transcription</keyword>
<comment type="cofactor">
    <cofactor evidence="11">
        <name>Mn(2+)</name>
        <dbReference type="ChEBI" id="CHEBI:29035"/>
    </cofactor>
    <cofactor evidence="11">
        <name>Fe(2+)</name>
        <dbReference type="ChEBI" id="CHEBI:29033"/>
    </cofactor>
    <text evidence="11">Binds 1 Mn(2+) or Fe(2+) ion per subunit.</text>
</comment>
<keyword evidence="9 12" id="KW-0238">DNA-binding</keyword>
<evidence type="ECO:0000256" key="7">
    <source>
        <dbReference type="ARBA" id="ARBA00022833"/>
    </source>
</evidence>
<evidence type="ECO:0000256" key="5">
    <source>
        <dbReference type="ARBA" id="ARBA00022491"/>
    </source>
</evidence>
<comment type="caution">
    <text evidence="13">The sequence shown here is derived from an EMBL/GenBank/DDBJ whole genome shotgun (WGS) entry which is preliminary data.</text>
</comment>
<dbReference type="GO" id="GO:0008270">
    <property type="term" value="F:zinc ion binding"/>
    <property type="evidence" value="ECO:0007669"/>
    <property type="project" value="TreeGrafter"/>
</dbReference>
<proteinExistence type="inferred from homology"/>
<dbReference type="GO" id="GO:0005737">
    <property type="term" value="C:cytoplasm"/>
    <property type="evidence" value="ECO:0007669"/>
    <property type="project" value="UniProtKB-SubCell"/>
</dbReference>
<dbReference type="InterPro" id="IPR036388">
    <property type="entry name" value="WH-like_DNA-bd_sf"/>
</dbReference>
<keyword evidence="4 12" id="KW-0963">Cytoplasm</keyword>
<dbReference type="GO" id="GO:0045892">
    <property type="term" value="P:negative regulation of DNA-templated transcription"/>
    <property type="evidence" value="ECO:0007669"/>
    <property type="project" value="TreeGrafter"/>
</dbReference>
<feature type="binding site" evidence="11">
    <location>
        <position position="109"/>
    </location>
    <ligand>
        <name>Fe cation</name>
        <dbReference type="ChEBI" id="CHEBI:24875"/>
    </ligand>
</feature>
<keyword evidence="5 12" id="KW-0678">Repressor</keyword>
<evidence type="ECO:0000256" key="8">
    <source>
        <dbReference type="ARBA" id="ARBA00023015"/>
    </source>
</evidence>
<evidence type="ECO:0000313" key="13">
    <source>
        <dbReference type="EMBL" id="MBB6261025.1"/>
    </source>
</evidence>
<evidence type="ECO:0000256" key="10">
    <source>
        <dbReference type="ARBA" id="ARBA00023163"/>
    </source>
</evidence>
<sequence>MLFITEENRKRLLSSNKPDNVRLQEISDRLKKVGLRPTRQRLNIGRLLFGATHRHITADDLFQEIQTTGEQLSLATIYNTLHHFSEAGLLRRICTGSERVYFDTDTGDHHHFYVQDEDRIVDAPAGDTIINRLPEAPEGYEITKVDVVIHLKPKV</sequence>
<name>A0A841LS70_9HYPH</name>
<dbReference type="InterPro" id="IPR036390">
    <property type="entry name" value="WH_DNA-bd_sf"/>
</dbReference>
<evidence type="ECO:0000256" key="4">
    <source>
        <dbReference type="ARBA" id="ARBA00022490"/>
    </source>
</evidence>
<comment type="similarity">
    <text evidence="2 12">Belongs to the Fur family.</text>
</comment>
<dbReference type="Gene3D" id="1.10.10.10">
    <property type="entry name" value="Winged helix-like DNA-binding domain superfamily/Winged helix DNA-binding domain"/>
    <property type="match status" value="1"/>
</dbReference>
<dbReference type="PANTHER" id="PTHR33202:SF7">
    <property type="entry name" value="FERRIC UPTAKE REGULATION PROTEIN"/>
    <property type="match status" value="1"/>
</dbReference>
<dbReference type="RefSeq" id="WP_184222001.1">
    <property type="nucleotide sequence ID" value="NZ_JACIIU010000005.1"/>
</dbReference>
<organism evidence="13 14">
    <name type="scientific">Paenochrobactrum gallinarii</name>
    <dbReference type="NCBI Taxonomy" id="643673"/>
    <lineage>
        <taxon>Bacteria</taxon>
        <taxon>Pseudomonadati</taxon>
        <taxon>Pseudomonadota</taxon>
        <taxon>Alphaproteobacteria</taxon>
        <taxon>Hyphomicrobiales</taxon>
        <taxon>Brucellaceae</taxon>
        <taxon>Paenochrobactrum</taxon>
    </lineage>
</organism>
<evidence type="ECO:0000256" key="11">
    <source>
        <dbReference type="PIRSR" id="PIRSR602481-2"/>
    </source>
</evidence>
<evidence type="ECO:0000256" key="9">
    <source>
        <dbReference type="ARBA" id="ARBA00023125"/>
    </source>
</evidence>
<dbReference type="PANTHER" id="PTHR33202">
    <property type="entry name" value="ZINC UPTAKE REGULATION PROTEIN"/>
    <property type="match status" value="1"/>
</dbReference>
<dbReference type="GO" id="GO:0003700">
    <property type="term" value="F:DNA-binding transcription factor activity"/>
    <property type="evidence" value="ECO:0007669"/>
    <property type="project" value="UniProtKB-UniRule"/>
</dbReference>
<evidence type="ECO:0000313" key="14">
    <source>
        <dbReference type="Proteomes" id="UP000555393"/>
    </source>
</evidence>
<keyword evidence="8 12" id="KW-0805">Transcription regulation</keyword>
<gene>
    <name evidence="12" type="primary">fur</name>
    <name evidence="13" type="ORF">FHS77_001573</name>
</gene>
<dbReference type="FunFam" id="1.10.10.10:FF:000007">
    <property type="entry name" value="Ferric uptake regulation protein"/>
    <property type="match status" value="1"/>
</dbReference>
<protein>
    <recommendedName>
        <fullName evidence="3 12">Ferric uptake regulation protein</fullName>
    </recommendedName>
</protein>
<dbReference type="GO" id="GO:0000976">
    <property type="term" value="F:transcription cis-regulatory region binding"/>
    <property type="evidence" value="ECO:0007669"/>
    <property type="project" value="TreeGrafter"/>
</dbReference>
<dbReference type="EMBL" id="JACIIU010000005">
    <property type="protein sequence ID" value="MBB6261025.1"/>
    <property type="molecule type" value="Genomic_DNA"/>
</dbReference>
<dbReference type="NCBIfam" id="NF045678">
    <property type="entry name" value="TransRegIrrA"/>
    <property type="match status" value="1"/>
</dbReference>
<keyword evidence="14" id="KW-1185">Reference proteome</keyword>
<dbReference type="InterPro" id="IPR002481">
    <property type="entry name" value="FUR"/>
</dbReference>
<evidence type="ECO:0000256" key="6">
    <source>
        <dbReference type="ARBA" id="ARBA00022723"/>
    </source>
</evidence>
<dbReference type="GO" id="GO:1900376">
    <property type="term" value="P:regulation of secondary metabolite biosynthetic process"/>
    <property type="evidence" value="ECO:0007669"/>
    <property type="project" value="TreeGrafter"/>
</dbReference>
<comment type="subcellular location">
    <subcellularLocation>
        <location evidence="1 12">Cytoplasm</location>
    </subcellularLocation>
</comment>
<keyword evidence="7 12" id="KW-0862">Zinc</keyword>
<dbReference type="AlphaFoldDB" id="A0A841LS70"/>
<dbReference type="CDD" id="cd07153">
    <property type="entry name" value="Fur_like"/>
    <property type="match status" value="1"/>
</dbReference>
<evidence type="ECO:0000256" key="2">
    <source>
        <dbReference type="ARBA" id="ARBA00007957"/>
    </source>
</evidence>